<organism evidence="1 2">
    <name type="scientific">Sphingomonas prati</name>
    <dbReference type="NCBI Taxonomy" id="1843237"/>
    <lineage>
        <taxon>Bacteria</taxon>
        <taxon>Pseudomonadati</taxon>
        <taxon>Pseudomonadota</taxon>
        <taxon>Alphaproteobacteria</taxon>
        <taxon>Sphingomonadales</taxon>
        <taxon>Sphingomonadaceae</taxon>
        <taxon>Sphingomonas</taxon>
    </lineage>
</organism>
<dbReference type="AlphaFoldDB" id="A0A7W9BVT5"/>
<sequence>MRIEEKLARLATLSPADLRAEWMHAYKVPAPRLSPDLLRLGIAYRLQEKAYGKLPTRVARSLTRPAAAAARTIKSGTQLVRSWNGRTIDVLATEDGFLLDGERYKSLSAIARHVTGTAWSGPRFFGLNADG</sequence>
<dbReference type="EMBL" id="JACIJR010000015">
    <property type="protein sequence ID" value="MBB5730976.1"/>
    <property type="molecule type" value="Genomic_DNA"/>
</dbReference>
<evidence type="ECO:0000313" key="2">
    <source>
        <dbReference type="Proteomes" id="UP000546701"/>
    </source>
</evidence>
<dbReference type="RefSeq" id="WP_157177962.1">
    <property type="nucleotide sequence ID" value="NZ_BMJP01000013.1"/>
</dbReference>
<comment type="caution">
    <text evidence="1">The sequence shown here is derived from an EMBL/GenBank/DDBJ whole genome shotgun (WGS) entry which is preliminary data.</text>
</comment>
<dbReference type="Proteomes" id="UP000546701">
    <property type="component" value="Unassembled WGS sequence"/>
</dbReference>
<dbReference type="OrthoDB" id="284135at2"/>
<reference evidence="1 2" key="1">
    <citation type="submission" date="2020-08" db="EMBL/GenBank/DDBJ databases">
        <title>Genomic Encyclopedia of Type Strains, Phase IV (KMG-IV): sequencing the most valuable type-strain genomes for metagenomic binning, comparative biology and taxonomic classification.</title>
        <authorList>
            <person name="Goeker M."/>
        </authorList>
    </citation>
    <scope>NUCLEOTIDE SEQUENCE [LARGE SCALE GENOMIC DNA]</scope>
    <source>
        <strain evidence="1 2">DSM 103336</strain>
    </source>
</reference>
<dbReference type="Pfam" id="PF11149">
    <property type="entry name" value="DUF2924"/>
    <property type="match status" value="1"/>
</dbReference>
<proteinExistence type="predicted"/>
<protein>
    <recommendedName>
        <fullName evidence="3">DUF2924 domain-containing protein</fullName>
    </recommendedName>
</protein>
<evidence type="ECO:0000313" key="1">
    <source>
        <dbReference type="EMBL" id="MBB5730976.1"/>
    </source>
</evidence>
<gene>
    <name evidence="1" type="ORF">FHS99_003484</name>
</gene>
<keyword evidence="2" id="KW-1185">Reference proteome</keyword>
<evidence type="ECO:0008006" key="3">
    <source>
        <dbReference type="Google" id="ProtNLM"/>
    </source>
</evidence>
<accession>A0A7W9BVT5</accession>
<dbReference type="InterPro" id="IPR021322">
    <property type="entry name" value="DUF2924"/>
</dbReference>
<name>A0A7W9BVT5_9SPHN</name>